<keyword evidence="5 10" id="KW-0479">Metal-binding</keyword>
<dbReference type="Pfam" id="PF00438">
    <property type="entry name" value="S-AdoMet_synt_N"/>
    <property type="match status" value="1"/>
</dbReference>
<sequence>MTKYFTAESVANGHPDKVADQIADAILDAVLEQDPNARAAIEVTTSTGDVSIFGELSTTAYVNIRQIAVETVRAIGYNQPELGFSADSINVSNKIVEQSADIAQAVDAADDDPDQLGAGDQGMVFGYATNETADYLPLALDLSHQLMRKIRAVREEGQLDYLRPDAKGEVTLALSDDGQVERIAAVVLSTQHDEQVELDQLRKDVKRLVIDPILPQELVDDETKYYINPSGRFVLGGPQADSGLTGRKIIVDTYGGAAHHGGGAFSGKDATKVDRSGAYYARYVAKNLVAAGVADKVELQVAYAIGVAEPVSLNIETFGTAKVSEQKIEEVVHDLFDFRPLAIIQALDLRKPMYQQTAAYGHFGRPDLDLPWERLDKVEAIREQL</sequence>
<dbReference type="InterPro" id="IPR022630">
    <property type="entry name" value="S-AdoMet_synt_C"/>
</dbReference>
<evidence type="ECO:0000259" key="15">
    <source>
        <dbReference type="Pfam" id="PF02773"/>
    </source>
</evidence>
<evidence type="ECO:0000256" key="10">
    <source>
        <dbReference type="HAMAP-Rule" id="MF_00086"/>
    </source>
</evidence>
<dbReference type="RefSeq" id="WP_010017781.1">
    <property type="nucleotide sequence ID" value="NZ_CAUZLK010000002.1"/>
</dbReference>
<dbReference type="NCBIfam" id="TIGR01034">
    <property type="entry name" value="metK"/>
    <property type="match status" value="1"/>
</dbReference>
<feature type="binding site" description="in other chain" evidence="10">
    <location>
        <position position="272"/>
    </location>
    <ligand>
        <name>L-methionine</name>
        <dbReference type="ChEBI" id="CHEBI:57844"/>
        <note>ligand shared between two neighboring subunits</note>
    </ligand>
</feature>
<dbReference type="SUPFAM" id="SSF55973">
    <property type="entry name" value="S-adenosylmethionine synthetase"/>
    <property type="match status" value="3"/>
</dbReference>
<feature type="binding site" description="in other chain" evidence="10">
    <location>
        <begin position="165"/>
        <end position="167"/>
    </location>
    <ligand>
        <name>ATP</name>
        <dbReference type="ChEBI" id="CHEBI:30616"/>
        <note>ligand shared between two neighboring subunits</note>
    </ligand>
</feature>
<feature type="binding site" description="in other chain" evidence="10">
    <location>
        <begin position="232"/>
        <end position="233"/>
    </location>
    <ligand>
        <name>ATP</name>
        <dbReference type="ChEBI" id="CHEBI:30616"/>
        <note>ligand shared between two neighboring subunits</note>
    </ligand>
</feature>
<feature type="domain" description="S-adenosylmethionine synthetase central" evidence="14">
    <location>
        <begin position="116"/>
        <end position="233"/>
    </location>
</feature>
<evidence type="ECO:0000256" key="2">
    <source>
        <dbReference type="ARBA" id="ARBA00009685"/>
    </source>
</evidence>
<evidence type="ECO:0000256" key="6">
    <source>
        <dbReference type="ARBA" id="ARBA00022741"/>
    </source>
</evidence>
<feature type="binding site" description="in other chain" evidence="10">
    <location>
        <position position="14"/>
    </location>
    <ligand>
        <name>ATP</name>
        <dbReference type="ChEBI" id="CHEBI:30616"/>
        <note>ligand shared between two neighboring subunits</note>
    </ligand>
</feature>
<reference evidence="16 17" key="1">
    <citation type="submission" date="2023-10" db="EMBL/GenBank/DDBJ databases">
        <authorList>
            <person name="Botero Cardona J."/>
        </authorList>
    </citation>
    <scope>NUCLEOTIDE SEQUENCE [LARGE SCALE GENOMIC DNA]</scope>
    <source>
        <strain evidence="16 17">R-54839</strain>
    </source>
</reference>
<dbReference type="PANTHER" id="PTHR11964">
    <property type="entry name" value="S-ADENOSYLMETHIONINE SYNTHETASE"/>
    <property type="match status" value="1"/>
</dbReference>
<evidence type="ECO:0000313" key="17">
    <source>
        <dbReference type="Proteomes" id="UP001314261"/>
    </source>
</evidence>
<dbReference type="EMBL" id="CAUZLR010000005">
    <property type="protein sequence ID" value="CAK1241287.1"/>
    <property type="molecule type" value="Genomic_DNA"/>
</dbReference>
<dbReference type="GO" id="GO:0004478">
    <property type="term" value="F:methionine adenosyltransferase activity"/>
    <property type="evidence" value="ECO:0007669"/>
    <property type="project" value="UniProtKB-EC"/>
</dbReference>
<feature type="binding site" evidence="10">
    <location>
        <position position="241"/>
    </location>
    <ligand>
        <name>ATP</name>
        <dbReference type="ChEBI" id="CHEBI:30616"/>
        <note>ligand shared between two neighboring subunits</note>
    </ligand>
</feature>
<evidence type="ECO:0000256" key="8">
    <source>
        <dbReference type="ARBA" id="ARBA00022842"/>
    </source>
</evidence>
<dbReference type="Pfam" id="PF02773">
    <property type="entry name" value="S-AdoMet_synt_C"/>
    <property type="match status" value="1"/>
</dbReference>
<dbReference type="GeneID" id="89536922"/>
<keyword evidence="3 10" id="KW-0554">One-carbon metabolism</keyword>
<protein>
    <recommendedName>
        <fullName evidence="10">S-adenosylmethionine synthase</fullName>
        <shortName evidence="10">AdoMet synthase</shortName>
        <ecNumber evidence="10">2.5.1.6</ecNumber>
    </recommendedName>
    <alternativeName>
        <fullName evidence="10">MAT</fullName>
    </alternativeName>
    <alternativeName>
        <fullName evidence="10">Methionine adenosyltransferase</fullName>
    </alternativeName>
</protein>
<comment type="function">
    <text evidence="10">Catalyzes the formation of S-adenosylmethionine (AdoMet) from methionine and ATP. The overall synthetic reaction is composed of two sequential steps, AdoMet formation and the subsequent tripolyphosphate hydrolysis which occurs prior to release of AdoMet from the enzyme.</text>
</comment>
<feature type="region of interest" description="Flexible loop" evidence="10">
    <location>
        <begin position="98"/>
        <end position="108"/>
    </location>
</feature>
<feature type="domain" description="S-adenosylmethionine synthetase C-terminal" evidence="15">
    <location>
        <begin position="235"/>
        <end position="374"/>
    </location>
</feature>
<evidence type="ECO:0000256" key="1">
    <source>
        <dbReference type="ARBA" id="ARBA00005224"/>
    </source>
</evidence>
<dbReference type="InterPro" id="IPR022631">
    <property type="entry name" value="ADOMET_SYNTHASE_CS"/>
</dbReference>
<keyword evidence="6 10" id="KW-0547">Nucleotide-binding</keyword>
<dbReference type="EC" id="2.5.1.6" evidence="10"/>
<evidence type="ECO:0000259" key="13">
    <source>
        <dbReference type="Pfam" id="PF00438"/>
    </source>
</evidence>
<evidence type="ECO:0000256" key="9">
    <source>
        <dbReference type="ARBA" id="ARBA00022958"/>
    </source>
</evidence>
<evidence type="ECO:0000256" key="7">
    <source>
        <dbReference type="ARBA" id="ARBA00022840"/>
    </source>
</evidence>
<dbReference type="PIRSF" id="PIRSF000497">
    <property type="entry name" value="MAT"/>
    <property type="match status" value="1"/>
</dbReference>
<dbReference type="InterPro" id="IPR002133">
    <property type="entry name" value="S-AdoMet_synthetase"/>
</dbReference>
<evidence type="ECO:0000256" key="11">
    <source>
        <dbReference type="RuleBase" id="RU000542"/>
    </source>
</evidence>
<feature type="binding site" evidence="10">
    <location>
        <position position="268"/>
    </location>
    <ligand>
        <name>ATP</name>
        <dbReference type="ChEBI" id="CHEBI:30616"/>
        <note>ligand shared between two neighboring subunits</note>
    </ligand>
</feature>
<dbReference type="Pfam" id="PF02772">
    <property type="entry name" value="S-AdoMet_synt_M"/>
    <property type="match status" value="1"/>
</dbReference>
<keyword evidence="9 10" id="KW-0630">Potassium</keyword>
<comment type="subunit">
    <text evidence="10">Homotetramer; dimer of dimers.</text>
</comment>
<dbReference type="PROSITE" id="PS00376">
    <property type="entry name" value="ADOMET_SYNTHASE_1"/>
    <property type="match status" value="1"/>
</dbReference>
<feature type="binding site" description="in other chain" evidence="10">
    <location>
        <begin position="247"/>
        <end position="248"/>
    </location>
    <ligand>
        <name>ATP</name>
        <dbReference type="ChEBI" id="CHEBI:30616"/>
        <note>ligand shared between two neighboring subunits</note>
    </ligand>
</feature>
<keyword evidence="4 10" id="KW-0808">Transferase</keyword>
<feature type="domain" description="S-adenosylmethionine synthetase N-terminal" evidence="13">
    <location>
        <begin position="3"/>
        <end position="100"/>
    </location>
</feature>
<dbReference type="InterPro" id="IPR022629">
    <property type="entry name" value="S-AdoMet_synt_central"/>
</dbReference>
<feature type="binding site" description="in other chain" evidence="10">
    <location>
        <position position="55"/>
    </location>
    <ligand>
        <name>L-methionine</name>
        <dbReference type="ChEBI" id="CHEBI:57844"/>
        <note>ligand shared between two neighboring subunits</note>
    </ligand>
</feature>
<comment type="similarity">
    <text evidence="2 10 12">Belongs to the AdoMet synthase family.</text>
</comment>
<dbReference type="PROSITE" id="PS00377">
    <property type="entry name" value="ADOMET_SYNTHASE_2"/>
    <property type="match status" value="1"/>
</dbReference>
<comment type="caution">
    <text evidence="16">The sequence shown here is derived from an EMBL/GenBank/DDBJ whole genome shotgun (WGS) entry which is preliminary data.</text>
</comment>
<comment type="pathway">
    <text evidence="1 10">Amino-acid biosynthesis; S-adenosyl-L-methionine biosynthesis; S-adenosyl-L-methionine from L-methionine: step 1/1.</text>
</comment>
<keyword evidence="10" id="KW-0963">Cytoplasm</keyword>
<comment type="catalytic activity">
    <reaction evidence="10">
        <text>L-methionine + ATP + H2O = S-adenosyl-L-methionine + phosphate + diphosphate</text>
        <dbReference type="Rhea" id="RHEA:21080"/>
        <dbReference type="ChEBI" id="CHEBI:15377"/>
        <dbReference type="ChEBI" id="CHEBI:30616"/>
        <dbReference type="ChEBI" id="CHEBI:33019"/>
        <dbReference type="ChEBI" id="CHEBI:43474"/>
        <dbReference type="ChEBI" id="CHEBI:57844"/>
        <dbReference type="ChEBI" id="CHEBI:59789"/>
        <dbReference type="EC" id="2.5.1.6"/>
    </reaction>
</comment>
<feature type="binding site" evidence="10">
    <location>
        <position position="241"/>
    </location>
    <ligand>
        <name>L-methionine</name>
        <dbReference type="ChEBI" id="CHEBI:57844"/>
        <note>ligand shared between two neighboring subunits</note>
    </ligand>
</feature>
<accession>A0ABM9MUM1</accession>
<dbReference type="InterPro" id="IPR022636">
    <property type="entry name" value="S-AdoMet_synthetase_sfam"/>
</dbReference>
<comment type="cofactor">
    <cofactor evidence="10">
        <name>Mg(2+)</name>
        <dbReference type="ChEBI" id="CHEBI:18420"/>
    </cofactor>
    <text evidence="10">Binds 2 divalent ions per subunit.</text>
</comment>
<feature type="binding site" evidence="10">
    <location>
        <position position="264"/>
    </location>
    <ligand>
        <name>ATP</name>
        <dbReference type="ChEBI" id="CHEBI:30616"/>
        <note>ligand shared between two neighboring subunits</note>
    </ligand>
</feature>
<keyword evidence="7 10" id="KW-0067">ATP-binding</keyword>
<gene>
    <name evidence="10" type="primary">metK</name>
    <name evidence="16" type="ORF">R54839_PPFHFPJH_00906</name>
</gene>
<evidence type="ECO:0000256" key="5">
    <source>
        <dbReference type="ARBA" id="ARBA00022723"/>
    </source>
</evidence>
<comment type="subcellular location">
    <subcellularLocation>
        <location evidence="10 11">Cytoplasm</location>
    </subcellularLocation>
</comment>
<evidence type="ECO:0000256" key="4">
    <source>
        <dbReference type="ARBA" id="ARBA00022679"/>
    </source>
</evidence>
<proteinExistence type="inferred from homology"/>
<comment type="cofactor">
    <cofactor evidence="10">
        <name>K(+)</name>
        <dbReference type="ChEBI" id="CHEBI:29103"/>
    </cofactor>
    <text evidence="10">Binds 1 potassium ion per subunit.</text>
</comment>
<evidence type="ECO:0000256" key="12">
    <source>
        <dbReference type="RuleBase" id="RU004462"/>
    </source>
</evidence>
<dbReference type="InterPro" id="IPR022628">
    <property type="entry name" value="S-AdoMet_synt_N"/>
</dbReference>
<dbReference type="HAMAP" id="MF_00086">
    <property type="entry name" value="S_AdoMet_synth1"/>
    <property type="match status" value="1"/>
</dbReference>
<dbReference type="Proteomes" id="UP001314261">
    <property type="component" value="Unassembled WGS sequence"/>
</dbReference>
<feature type="binding site" evidence="10">
    <location>
        <position position="42"/>
    </location>
    <ligand>
        <name>K(+)</name>
        <dbReference type="ChEBI" id="CHEBI:29103"/>
    </ligand>
</feature>
<organism evidence="16 17">
    <name type="scientific">Fructobacillus fructosus</name>
    <dbReference type="NCBI Taxonomy" id="1631"/>
    <lineage>
        <taxon>Bacteria</taxon>
        <taxon>Bacillati</taxon>
        <taxon>Bacillota</taxon>
        <taxon>Bacilli</taxon>
        <taxon>Lactobacillales</taxon>
        <taxon>Lactobacillaceae</taxon>
        <taxon>Fructobacillus</taxon>
    </lineage>
</organism>
<feature type="binding site" description="in other chain" evidence="10">
    <location>
        <position position="98"/>
    </location>
    <ligand>
        <name>L-methionine</name>
        <dbReference type="ChEBI" id="CHEBI:57844"/>
        <note>ligand shared between two neighboring subunits</note>
    </ligand>
</feature>
<dbReference type="CDD" id="cd18079">
    <property type="entry name" value="S-AdoMet_synt"/>
    <property type="match status" value="1"/>
</dbReference>
<evidence type="ECO:0000259" key="14">
    <source>
        <dbReference type="Pfam" id="PF02772"/>
    </source>
</evidence>
<keyword evidence="17" id="KW-1185">Reference proteome</keyword>
<evidence type="ECO:0000256" key="3">
    <source>
        <dbReference type="ARBA" id="ARBA00022563"/>
    </source>
</evidence>
<dbReference type="Gene3D" id="3.30.300.10">
    <property type="match status" value="3"/>
</dbReference>
<keyword evidence="8 10" id="KW-0460">Magnesium</keyword>
<evidence type="ECO:0000313" key="16">
    <source>
        <dbReference type="EMBL" id="CAK1241287.1"/>
    </source>
</evidence>
<name>A0ABM9MUM1_9LACO</name>
<feature type="binding site" evidence="10">
    <location>
        <position position="16"/>
    </location>
    <ligand>
        <name>Mg(2+)</name>
        <dbReference type="ChEBI" id="CHEBI:18420"/>
    </ligand>
</feature>